<feature type="compositionally biased region" description="Low complexity" evidence="1">
    <location>
        <begin position="296"/>
        <end position="317"/>
    </location>
</feature>
<feature type="compositionally biased region" description="Low complexity" evidence="1">
    <location>
        <begin position="136"/>
        <end position="178"/>
    </location>
</feature>
<proteinExistence type="predicted"/>
<feature type="compositionally biased region" description="Polar residues" evidence="1">
    <location>
        <begin position="199"/>
        <end position="215"/>
    </location>
</feature>
<dbReference type="WBParaSite" id="nRc.2.0.1.t22771-RA">
    <property type="protein sequence ID" value="nRc.2.0.1.t22771-RA"/>
    <property type="gene ID" value="nRc.2.0.1.g22771"/>
</dbReference>
<dbReference type="Proteomes" id="UP000887565">
    <property type="component" value="Unplaced"/>
</dbReference>
<accession>A0A915JAS6</accession>
<evidence type="ECO:0000313" key="2">
    <source>
        <dbReference type="Proteomes" id="UP000887565"/>
    </source>
</evidence>
<name>A0A915JAS6_ROMCU</name>
<feature type="region of interest" description="Disordered" evidence="1">
    <location>
        <begin position="292"/>
        <end position="317"/>
    </location>
</feature>
<evidence type="ECO:0000313" key="3">
    <source>
        <dbReference type="WBParaSite" id="nRc.2.0.1.t22771-RA"/>
    </source>
</evidence>
<reference evidence="3" key="1">
    <citation type="submission" date="2022-11" db="UniProtKB">
        <authorList>
            <consortium name="WormBaseParasite"/>
        </authorList>
    </citation>
    <scope>IDENTIFICATION</scope>
</reference>
<organism evidence="2 3">
    <name type="scientific">Romanomermis culicivorax</name>
    <name type="common">Nematode worm</name>
    <dbReference type="NCBI Taxonomy" id="13658"/>
    <lineage>
        <taxon>Eukaryota</taxon>
        <taxon>Metazoa</taxon>
        <taxon>Ecdysozoa</taxon>
        <taxon>Nematoda</taxon>
        <taxon>Enoplea</taxon>
        <taxon>Dorylaimia</taxon>
        <taxon>Mermithida</taxon>
        <taxon>Mermithoidea</taxon>
        <taxon>Mermithidae</taxon>
        <taxon>Romanomermis</taxon>
    </lineage>
</organism>
<protein>
    <submittedName>
        <fullName evidence="3">Uncharacterized protein</fullName>
    </submittedName>
</protein>
<dbReference type="AlphaFoldDB" id="A0A915JAS6"/>
<evidence type="ECO:0000256" key="1">
    <source>
        <dbReference type="SAM" id="MobiDB-lite"/>
    </source>
</evidence>
<feature type="region of interest" description="Disordered" evidence="1">
    <location>
        <begin position="76"/>
        <end position="230"/>
    </location>
</feature>
<keyword evidence="2" id="KW-1185">Reference proteome</keyword>
<feature type="compositionally biased region" description="Basic and acidic residues" evidence="1">
    <location>
        <begin position="179"/>
        <end position="198"/>
    </location>
</feature>
<sequence>MLFPKHHWMDYPDRLKDETQCILLPQPTPALSIPQVAQPVLVIAQAALQPPTTLQPLPVSQPPPPVTLLPLTAPMDVQTPQAPSTSGSALDRHGQPFQRPSCYENSAKQKQSRWEEVNYQKSHKTLRRPVNEQPVATQQKAQQTTSQTSSQIRATLQPKVTTTKTAAPAKQRPPACQSDSHRSRQSHHCDDRHQKETKQSPCKDTTSCNSHQQECCDNAPPHHTQSKQMLQVHSAGLYQQAYQHGFRRSPSKLTNYISLLRHDAKIQKRLEALKNPLKSVFKVLLPPTPPMDVKQATSSSASLPPAAMSLPPTAPTSAMPTTITLSHTSRCCCLQPPHWSRPLHLLNHHWLSLQD</sequence>
<feature type="compositionally biased region" description="Polar residues" evidence="1">
    <location>
        <begin position="78"/>
        <end position="88"/>
    </location>
</feature>